<dbReference type="Gene3D" id="1.10.287.890">
    <property type="entry name" value="Crystal structure of tRNA isopentenylpyrophosphate transferase (bh2366) domain"/>
    <property type="match status" value="1"/>
</dbReference>
<dbReference type="GO" id="GO:0009691">
    <property type="term" value="P:cytokinin biosynthetic process"/>
    <property type="evidence" value="ECO:0007669"/>
    <property type="project" value="UniProtKB-KW"/>
</dbReference>
<keyword evidence="7" id="KW-0472">Membrane</keyword>
<evidence type="ECO:0000256" key="7">
    <source>
        <dbReference type="SAM" id="Phobius"/>
    </source>
</evidence>
<keyword evidence="4" id="KW-0547">Nucleotide-binding</keyword>
<evidence type="ECO:0000256" key="3">
    <source>
        <dbReference type="ARBA" id="ARBA00022712"/>
    </source>
</evidence>
<dbReference type="GO" id="GO:0005739">
    <property type="term" value="C:mitochondrion"/>
    <property type="evidence" value="ECO:0007669"/>
    <property type="project" value="TreeGrafter"/>
</dbReference>
<dbReference type="InterPro" id="IPR039657">
    <property type="entry name" value="Dimethylallyltransferase"/>
</dbReference>
<evidence type="ECO:0000313" key="8">
    <source>
        <dbReference type="Proteomes" id="UP001652660"/>
    </source>
</evidence>
<name>A0A6P6UYP4_COFAR</name>
<feature type="region of interest" description="Disordered" evidence="6">
    <location>
        <begin position="99"/>
        <end position="121"/>
    </location>
</feature>
<dbReference type="Proteomes" id="UP001652660">
    <property type="component" value="Chromosome 11c"/>
</dbReference>
<dbReference type="GO" id="GO:0006400">
    <property type="term" value="P:tRNA modification"/>
    <property type="evidence" value="ECO:0007669"/>
    <property type="project" value="TreeGrafter"/>
</dbReference>
<organism evidence="8 9">
    <name type="scientific">Coffea arabica</name>
    <name type="common">Arabian coffee</name>
    <dbReference type="NCBI Taxonomy" id="13443"/>
    <lineage>
        <taxon>Eukaryota</taxon>
        <taxon>Viridiplantae</taxon>
        <taxon>Streptophyta</taxon>
        <taxon>Embryophyta</taxon>
        <taxon>Tracheophyta</taxon>
        <taxon>Spermatophyta</taxon>
        <taxon>Magnoliopsida</taxon>
        <taxon>eudicotyledons</taxon>
        <taxon>Gunneridae</taxon>
        <taxon>Pentapetalae</taxon>
        <taxon>asterids</taxon>
        <taxon>lamiids</taxon>
        <taxon>Gentianales</taxon>
        <taxon>Rubiaceae</taxon>
        <taxon>Ixoroideae</taxon>
        <taxon>Gardenieae complex</taxon>
        <taxon>Bertiereae - Coffeeae clade</taxon>
        <taxon>Coffeeae</taxon>
        <taxon>Coffea</taxon>
    </lineage>
</organism>
<evidence type="ECO:0000256" key="2">
    <source>
        <dbReference type="ARBA" id="ARBA00022679"/>
    </source>
</evidence>
<dbReference type="GeneID" id="113715591"/>
<feature type="compositionally biased region" description="Low complexity" evidence="6">
    <location>
        <begin position="99"/>
        <end position="116"/>
    </location>
</feature>
<reference evidence="9" key="2">
    <citation type="submission" date="2025-08" db="UniProtKB">
        <authorList>
            <consortium name="RefSeq"/>
        </authorList>
    </citation>
    <scope>IDENTIFICATION</scope>
    <source>
        <tissue evidence="9">Leaves</tissue>
    </source>
</reference>
<dbReference type="OrthoDB" id="775260at2759"/>
<dbReference type="Gene3D" id="3.40.50.300">
    <property type="entry name" value="P-loop containing nucleotide triphosphate hydrolases"/>
    <property type="match status" value="1"/>
</dbReference>
<dbReference type="InterPro" id="IPR027417">
    <property type="entry name" value="P-loop_NTPase"/>
</dbReference>
<dbReference type="GO" id="GO:0005524">
    <property type="term" value="F:ATP binding"/>
    <property type="evidence" value="ECO:0007669"/>
    <property type="project" value="UniProtKB-KW"/>
</dbReference>
<dbReference type="GO" id="GO:0009824">
    <property type="term" value="F:AMP dimethylallyltransferase activity"/>
    <property type="evidence" value="ECO:0007669"/>
    <property type="project" value="TreeGrafter"/>
</dbReference>
<comment type="similarity">
    <text evidence="1">Belongs to the IPP transferase family.</text>
</comment>
<accession>A0A6P6UYP4</accession>
<dbReference type="AlphaFoldDB" id="A0A6P6UYP4"/>
<feature type="transmembrane region" description="Helical" evidence="7">
    <location>
        <begin position="21"/>
        <end position="43"/>
    </location>
</feature>
<evidence type="ECO:0000313" key="9">
    <source>
        <dbReference type="RefSeq" id="XP_027095630.1"/>
    </source>
</evidence>
<evidence type="ECO:0000256" key="6">
    <source>
        <dbReference type="SAM" id="MobiDB-lite"/>
    </source>
</evidence>
<reference evidence="8" key="1">
    <citation type="journal article" date="2025" name="Foods">
        <title>Unveiling the Microbial Signatures of Arabica Coffee Cherries: Insights into Ripeness Specific Diversity, Functional Traits, and Implications for Quality and Safety.</title>
        <authorList>
            <consortium name="RefSeq"/>
            <person name="Tenea G.N."/>
            <person name="Cifuentes V."/>
            <person name="Reyes P."/>
            <person name="Cevallos-Vallejos M."/>
        </authorList>
    </citation>
    <scope>NUCLEOTIDE SEQUENCE [LARGE SCALE GENOMIC DNA]</scope>
</reference>
<keyword evidence="2" id="KW-0808">Transferase</keyword>
<keyword evidence="7" id="KW-1133">Transmembrane helix</keyword>
<evidence type="ECO:0000256" key="1">
    <source>
        <dbReference type="ARBA" id="ARBA00005842"/>
    </source>
</evidence>
<dbReference type="Pfam" id="PF01715">
    <property type="entry name" value="IPPT"/>
    <property type="match status" value="2"/>
</dbReference>
<evidence type="ECO:0000256" key="4">
    <source>
        <dbReference type="ARBA" id="ARBA00022741"/>
    </source>
</evidence>
<dbReference type="PANTHER" id="PTHR11088">
    <property type="entry name" value="TRNA DIMETHYLALLYLTRANSFERASE"/>
    <property type="match status" value="1"/>
</dbReference>
<sequence length="422" mass="47475">MFPVCFMYSQSSLQQLLLHPLIFRTTLVLIISYSLFLLCPYHYILLLMNRLSSLLPKKTTNIKTSTSSSTINHRPRHILSQLSSIFSFFSLKSTSSPETNMTAMNSTTSNNSSSSSIHRRQKPKKLVVVMGATGSGKSKLSVDLGTRFFPNSEIVNSDKIQVYRGLDIATNKISMHDRRGVPHHFLGEFDPETEFTPSDFRELASKTIAQITSRRNLPLIVGGSNSFIYSLLAKRFNSETDVFDESSAINSVSSELRYSCCFLWVDVSLPILNEYLDKRVDEMLDSGMYEELEEYFAREGFAESESASRTGLGKAIGVPEFERYFKRVGLGGGADGSEVEKRLSYEEAVKAVKENTCTLAKRQLEKIQRLKDAGWDLHKIDATEAFRAAMGMTSDSGKRASDIWEKMVVEPSAKIVKRFLME</sequence>
<keyword evidence="3" id="KW-0203">Cytokinin biosynthesis</keyword>
<evidence type="ECO:0000256" key="5">
    <source>
        <dbReference type="ARBA" id="ARBA00022840"/>
    </source>
</evidence>
<keyword evidence="5" id="KW-0067">ATP-binding</keyword>
<dbReference type="RefSeq" id="XP_027095630.1">
    <property type="nucleotide sequence ID" value="XM_027239829.2"/>
</dbReference>
<proteinExistence type="inferred from homology"/>
<keyword evidence="7" id="KW-0812">Transmembrane</keyword>
<dbReference type="SUPFAM" id="SSF52540">
    <property type="entry name" value="P-loop containing nucleoside triphosphate hydrolases"/>
    <property type="match status" value="1"/>
</dbReference>
<keyword evidence="8" id="KW-1185">Reference proteome</keyword>
<protein>
    <submittedName>
        <fullName evidence="9">Adenylate isopentenyltransferase-like</fullName>
    </submittedName>
</protein>
<dbReference type="PANTHER" id="PTHR11088:SF86">
    <property type="entry name" value="ADENYLATE ISOPENTENYLTRANSFERASE 4-RELATED"/>
    <property type="match status" value="1"/>
</dbReference>
<gene>
    <name evidence="9" type="primary">LOC113715591</name>
</gene>
<dbReference type="GO" id="GO:0052381">
    <property type="term" value="F:tRNA dimethylallyltransferase activity"/>
    <property type="evidence" value="ECO:0007669"/>
    <property type="project" value="TreeGrafter"/>
</dbReference>